<proteinExistence type="predicted"/>
<name>A0A8S5MW46_9CAUD</name>
<evidence type="ECO:0000313" key="2">
    <source>
        <dbReference type="EMBL" id="DAD86322.1"/>
    </source>
</evidence>
<dbReference type="Pfam" id="PF26096">
    <property type="entry name" value="DUF8033"/>
    <property type="match status" value="1"/>
</dbReference>
<organism evidence="2">
    <name type="scientific">Siphoviridae sp. ctsus30</name>
    <dbReference type="NCBI Taxonomy" id="2826488"/>
    <lineage>
        <taxon>Viruses</taxon>
        <taxon>Duplodnaviria</taxon>
        <taxon>Heunggongvirae</taxon>
        <taxon>Uroviricota</taxon>
        <taxon>Caudoviricetes</taxon>
    </lineage>
</organism>
<accession>A0A8S5MW46</accession>
<feature type="domain" description="DUF8033" evidence="1">
    <location>
        <begin position="45"/>
        <end position="89"/>
    </location>
</feature>
<evidence type="ECO:0000259" key="1">
    <source>
        <dbReference type="Pfam" id="PF26096"/>
    </source>
</evidence>
<reference evidence="2" key="1">
    <citation type="journal article" date="2021" name="Proc. Natl. Acad. Sci. U.S.A.">
        <title>A Catalog of Tens of Thousands of Viruses from Human Metagenomes Reveals Hidden Associations with Chronic Diseases.</title>
        <authorList>
            <person name="Tisza M.J."/>
            <person name="Buck C.B."/>
        </authorList>
    </citation>
    <scope>NUCLEOTIDE SEQUENCE</scope>
    <source>
        <strain evidence="2">Ctsus30</strain>
    </source>
</reference>
<sequence length="127" mass="14744">MGILNDIDSAAWDLLHNRVSGFYPVARNFNIAENHNHPICNSRFDVYSYTTRVAMVNKNENDEWETLVHRDAFHHSTTTSRHVRRFLSAMVGRRIDWDTLYKACDRECDKETISGNGAQFINVREVA</sequence>
<protein>
    <recommendedName>
        <fullName evidence="1">DUF8033 domain-containing protein</fullName>
    </recommendedName>
</protein>
<dbReference type="EMBL" id="BK014997">
    <property type="protein sequence ID" value="DAD86322.1"/>
    <property type="molecule type" value="Genomic_DNA"/>
</dbReference>
<dbReference type="InterPro" id="IPR058346">
    <property type="entry name" value="DUF8033"/>
</dbReference>